<evidence type="ECO:0000259" key="2">
    <source>
        <dbReference type="PROSITE" id="PS50013"/>
    </source>
</evidence>
<dbReference type="SUPFAM" id="SSF57903">
    <property type="entry name" value="FYVE/PHD zinc finger"/>
    <property type="match status" value="1"/>
</dbReference>
<feature type="compositionally biased region" description="Acidic residues" evidence="1">
    <location>
        <begin position="301"/>
        <end position="311"/>
    </location>
</feature>
<dbReference type="SUPFAM" id="SSF54160">
    <property type="entry name" value="Chromo domain-like"/>
    <property type="match status" value="1"/>
</dbReference>
<feature type="domain" description="Chromo" evidence="2">
    <location>
        <begin position="652"/>
        <end position="714"/>
    </location>
</feature>
<comment type="caution">
    <text evidence="3">The sequence shown here is derived from an EMBL/GenBank/DDBJ whole genome shotgun (WGS) entry which is preliminary data.</text>
</comment>
<evidence type="ECO:0000313" key="4">
    <source>
        <dbReference type="Proteomes" id="UP001556367"/>
    </source>
</evidence>
<gene>
    <name evidence="3" type="ORF">HGRIS_011669</name>
</gene>
<feature type="compositionally biased region" description="Low complexity" evidence="1">
    <location>
        <begin position="182"/>
        <end position="191"/>
    </location>
</feature>
<dbReference type="CDD" id="cd15489">
    <property type="entry name" value="PHD_SF"/>
    <property type="match status" value="1"/>
</dbReference>
<feature type="compositionally biased region" description="Polar residues" evidence="1">
    <location>
        <begin position="285"/>
        <end position="294"/>
    </location>
</feature>
<dbReference type="InterPro" id="IPR013083">
    <property type="entry name" value="Znf_RING/FYVE/PHD"/>
</dbReference>
<proteinExistence type="predicted"/>
<feature type="compositionally biased region" description="Polar residues" evidence="1">
    <location>
        <begin position="261"/>
        <end position="276"/>
    </location>
</feature>
<evidence type="ECO:0000313" key="3">
    <source>
        <dbReference type="EMBL" id="KAL0960020.1"/>
    </source>
</evidence>
<dbReference type="Gene3D" id="2.40.50.40">
    <property type="match status" value="1"/>
</dbReference>
<name>A0ABR3JVT6_9AGAR</name>
<dbReference type="SMART" id="SM00298">
    <property type="entry name" value="CHROMO"/>
    <property type="match status" value="1"/>
</dbReference>
<dbReference type="InterPro" id="IPR016197">
    <property type="entry name" value="Chromo-like_dom_sf"/>
</dbReference>
<feature type="region of interest" description="Disordered" evidence="1">
    <location>
        <begin position="145"/>
        <end position="313"/>
    </location>
</feature>
<feature type="compositionally biased region" description="Polar residues" evidence="1">
    <location>
        <begin position="723"/>
        <end position="733"/>
    </location>
</feature>
<feature type="compositionally biased region" description="Polar residues" evidence="1">
    <location>
        <begin position="555"/>
        <end position="567"/>
    </location>
</feature>
<dbReference type="Pfam" id="PF00385">
    <property type="entry name" value="Chromo"/>
    <property type="match status" value="1"/>
</dbReference>
<dbReference type="InterPro" id="IPR023780">
    <property type="entry name" value="Chromo_domain"/>
</dbReference>
<dbReference type="InterPro" id="IPR000953">
    <property type="entry name" value="Chromo/chromo_shadow_dom"/>
</dbReference>
<dbReference type="Proteomes" id="UP001556367">
    <property type="component" value="Unassembled WGS sequence"/>
</dbReference>
<dbReference type="CDD" id="cd18964">
    <property type="entry name" value="chromodomain"/>
    <property type="match status" value="1"/>
</dbReference>
<dbReference type="PROSITE" id="PS50013">
    <property type="entry name" value="CHROMO_2"/>
    <property type="match status" value="1"/>
</dbReference>
<sequence length="733" mass="79144">MAKFEAISDDATSALLTAQVVSALQPILESQQANLAARIDENNALVREAFDEVAFVRREADANARACAETLDGMRKINSALLKLIFERLNGISHGLGLGNDEEGEELMSIVARLDAIENTVYSMTSIKTNNSPLKGSSFFAAGPSGVDNLDDDASHEPETTNCGDEAPDVDDADHSKIVTRSSSASTSTATFPVSAPELETNPKSETHSPFHNRFQPPQPSYLSPLTPASWNNSREAESTRSSPADSDDEPDLDNLLQAGTCASSDNGTRSETRSGTVMPADLNTPRSVPTIPSASVPDAAEADELEDEEELEKRDLERFGRDFFDFDANVDQDTPFDGSRASSVARSDQSANRDSKRTYVVYDIPDDVSTGSDLEDLLPASILGGTVGAQAHTSTSISTIKVDDEQTEAFQREATPSRASTPVTLDHFEAPQRDGLSPMSDLSSLPASRAPSPSPSPASASGPVEAHPGQAHPSSSTSASVSAPPALAPSKLKVRAKGVSAAATRIKKRKAKPSGANTVLDTPERPTKRTKSQKREPASPTTDTQERPTKRTKSQQSESVSATAKTPQWPPVSECTDGFARRAVLCNRCGLTFHYGCVNILRGDPRLKYKGVFKCPVCLVHPKGKRKAAQVPESETPICSRKDCGFKDTEFFVDCIIGRRNRADVPDEYIWLVKWLGYPVSEATWELEDSMADPDKLIAEFYHTARRENQETSPRAPIMLSEATNGGWSNQI</sequence>
<feature type="compositionally biased region" description="Polar residues" evidence="1">
    <location>
        <begin position="221"/>
        <end position="245"/>
    </location>
</feature>
<feature type="region of interest" description="Disordered" evidence="1">
    <location>
        <begin position="328"/>
        <end position="355"/>
    </location>
</feature>
<feature type="region of interest" description="Disordered" evidence="1">
    <location>
        <begin position="399"/>
        <end position="573"/>
    </location>
</feature>
<dbReference type="InterPro" id="IPR011011">
    <property type="entry name" value="Znf_FYVE_PHD"/>
</dbReference>
<accession>A0ABR3JVT6</accession>
<keyword evidence="4" id="KW-1185">Reference proteome</keyword>
<organism evidence="3 4">
    <name type="scientific">Hohenbuehelia grisea</name>
    <dbReference type="NCBI Taxonomy" id="104357"/>
    <lineage>
        <taxon>Eukaryota</taxon>
        <taxon>Fungi</taxon>
        <taxon>Dikarya</taxon>
        <taxon>Basidiomycota</taxon>
        <taxon>Agaricomycotina</taxon>
        <taxon>Agaricomycetes</taxon>
        <taxon>Agaricomycetidae</taxon>
        <taxon>Agaricales</taxon>
        <taxon>Pleurotineae</taxon>
        <taxon>Pleurotaceae</taxon>
        <taxon>Hohenbuehelia</taxon>
    </lineage>
</organism>
<feature type="compositionally biased region" description="Basic and acidic residues" evidence="1">
    <location>
        <begin position="523"/>
        <end position="538"/>
    </location>
</feature>
<dbReference type="EMBL" id="JASNQZ010000002">
    <property type="protein sequence ID" value="KAL0960020.1"/>
    <property type="molecule type" value="Genomic_DNA"/>
</dbReference>
<feature type="compositionally biased region" description="Low complexity" evidence="1">
    <location>
        <begin position="474"/>
        <end position="491"/>
    </location>
</feature>
<evidence type="ECO:0000256" key="1">
    <source>
        <dbReference type="SAM" id="MobiDB-lite"/>
    </source>
</evidence>
<feature type="region of interest" description="Disordered" evidence="1">
    <location>
        <begin position="709"/>
        <end position="733"/>
    </location>
</feature>
<feature type="compositionally biased region" description="Polar residues" evidence="1">
    <location>
        <begin position="341"/>
        <end position="351"/>
    </location>
</feature>
<reference evidence="4" key="1">
    <citation type="submission" date="2024-06" db="EMBL/GenBank/DDBJ databases">
        <title>Multi-omics analyses provide insights into the biosynthesis of the anticancer antibiotic pleurotin in Hohenbuehelia grisea.</title>
        <authorList>
            <person name="Weaver J.A."/>
            <person name="Alberti F."/>
        </authorList>
    </citation>
    <scope>NUCLEOTIDE SEQUENCE [LARGE SCALE GENOMIC DNA]</scope>
    <source>
        <strain evidence="4">T-177</strain>
    </source>
</reference>
<feature type="compositionally biased region" description="Low complexity" evidence="1">
    <location>
        <begin position="444"/>
        <end position="464"/>
    </location>
</feature>
<protein>
    <recommendedName>
        <fullName evidence="2">Chromo domain-containing protein</fullName>
    </recommendedName>
</protein>
<dbReference type="Gene3D" id="3.30.40.10">
    <property type="entry name" value="Zinc/RING finger domain, C3HC4 (zinc finger)"/>
    <property type="match status" value="1"/>
</dbReference>